<sequence length="204" mass="22131">MRGWGPSPALHLGWLWLLFLLGAFVVLVGEDGDDQARAYFSGTPGKVAPFRDCVWAKEGKAHGWACRGVFTGGGLRVNDVRIRPLLDEPPTGQVPAVISGPDATTAWTDDDWRLLLPAAGSLLMVLIPAGMTFAVYREDLVGPIKNWRRRRRVRGELDEVQDGLGDLRRDLAALQRDIDDLQRKLNAGPPADQGGDAGPGVNSS</sequence>
<feature type="transmembrane region" description="Helical" evidence="2">
    <location>
        <begin position="12"/>
        <end position="29"/>
    </location>
</feature>
<evidence type="ECO:0000256" key="1">
    <source>
        <dbReference type="SAM" id="MobiDB-lite"/>
    </source>
</evidence>
<evidence type="ECO:0000313" key="3">
    <source>
        <dbReference type="EMBL" id="SNS37584.1"/>
    </source>
</evidence>
<dbReference type="EMBL" id="FZNR01000014">
    <property type="protein sequence ID" value="SNS37584.1"/>
    <property type="molecule type" value="Genomic_DNA"/>
</dbReference>
<evidence type="ECO:0000256" key="2">
    <source>
        <dbReference type="SAM" id="Phobius"/>
    </source>
</evidence>
<accession>A0A239E111</accession>
<feature type="region of interest" description="Disordered" evidence="1">
    <location>
        <begin position="182"/>
        <end position="204"/>
    </location>
</feature>
<protein>
    <submittedName>
        <fullName evidence="3">Uncharacterized protein</fullName>
    </submittedName>
</protein>
<dbReference type="Proteomes" id="UP000198415">
    <property type="component" value="Unassembled WGS sequence"/>
</dbReference>
<evidence type="ECO:0000313" key="4">
    <source>
        <dbReference type="Proteomes" id="UP000198415"/>
    </source>
</evidence>
<reference evidence="3 4" key="1">
    <citation type="submission" date="2017-06" db="EMBL/GenBank/DDBJ databases">
        <authorList>
            <person name="Kim H.J."/>
            <person name="Triplett B.A."/>
        </authorList>
    </citation>
    <scope>NUCLEOTIDE SEQUENCE [LARGE SCALE GENOMIC DNA]</scope>
    <source>
        <strain evidence="3 4">DSM 43151</strain>
    </source>
</reference>
<gene>
    <name evidence="3" type="ORF">SAMN06264365_114171</name>
</gene>
<name>A0A239E111_9ACTN</name>
<keyword evidence="2" id="KW-0812">Transmembrane</keyword>
<keyword evidence="4" id="KW-1185">Reference proteome</keyword>
<dbReference type="OrthoDB" id="9962082at2"/>
<keyword evidence="2" id="KW-1133">Transmembrane helix</keyword>
<proteinExistence type="predicted"/>
<feature type="transmembrane region" description="Helical" evidence="2">
    <location>
        <begin position="114"/>
        <end position="136"/>
    </location>
</feature>
<dbReference type="RefSeq" id="WP_089296692.1">
    <property type="nucleotide sequence ID" value="NZ_BOMU01000069.1"/>
</dbReference>
<organism evidence="3 4">
    <name type="scientific">Actinoplanes regularis</name>
    <dbReference type="NCBI Taxonomy" id="52697"/>
    <lineage>
        <taxon>Bacteria</taxon>
        <taxon>Bacillati</taxon>
        <taxon>Actinomycetota</taxon>
        <taxon>Actinomycetes</taxon>
        <taxon>Micromonosporales</taxon>
        <taxon>Micromonosporaceae</taxon>
        <taxon>Actinoplanes</taxon>
    </lineage>
</organism>
<keyword evidence="2" id="KW-0472">Membrane</keyword>
<dbReference type="AlphaFoldDB" id="A0A239E111"/>